<organism evidence="10 11">
    <name type="scientific">Neobacillus cucumis</name>
    <dbReference type="NCBI Taxonomy" id="1740721"/>
    <lineage>
        <taxon>Bacteria</taxon>
        <taxon>Bacillati</taxon>
        <taxon>Bacillota</taxon>
        <taxon>Bacilli</taxon>
        <taxon>Bacillales</taxon>
        <taxon>Bacillaceae</taxon>
        <taxon>Neobacillus</taxon>
    </lineage>
</organism>
<dbReference type="FunFam" id="3.40.1190.20:FF:000001">
    <property type="entry name" value="Phosphofructokinase"/>
    <property type="match status" value="1"/>
</dbReference>
<comment type="function">
    <text evidence="8">Catalyzes the ATP-dependent phosphorylation of fructose-l-phosphate to fructose-l,6-bisphosphate.</text>
</comment>
<dbReference type="InterPro" id="IPR011611">
    <property type="entry name" value="PfkB_dom"/>
</dbReference>
<dbReference type="Proteomes" id="UP000234950">
    <property type="component" value="Unassembled WGS sequence"/>
</dbReference>
<dbReference type="EC" id="2.7.1.144" evidence="7"/>
<evidence type="ECO:0000313" key="11">
    <source>
        <dbReference type="Proteomes" id="UP000234950"/>
    </source>
</evidence>
<dbReference type="SUPFAM" id="SSF53613">
    <property type="entry name" value="Ribokinase-like"/>
    <property type="match status" value="1"/>
</dbReference>
<dbReference type="GO" id="GO:2001059">
    <property type="term" value="P:D-tagatose 6-phosphate catabolic process"/>
    <property type="evidence" value="ECO:0007669"/>
    <property type="project" value="UniProtKB-UniPathway"/>
</dbReference>
<dbReference type="NCBIfam" id="TIGR03168">
    <property type="entry name" value="1-PFK"/>
    <property type="match status" value="1"/>
</dbReference>
<dbReference type="GO" id="GO:0005829">
    <property type="term" value="C:cytosol"/>
    <property type="evidence" value="ECO:0007669"/>
    <property type="project" value="TreeGrafter"/>
</dbReference>
<evidence type="ECO:0000256" key="8">
    <source>
        <dbReference type="RuleBase" id="RU369061"/>
    </source>
</evidence>
<dbReference type="GO" id="GO:0016052">
    <property type="term" value="P:carbohydrate catabolic process"/>
    <property type="evidence" value="ECO:0007669"/>
    <property type="project" value="UniProtKB-ARBA"/>
</dbReference>
<protein>
    <recommendedName>
        <fullName evidence="7">Tagatose-6-phosphate kinase</fullName>
        <ecNumber evidence="7">2.7.1.144</ecNumber>
    </recommendedName>
</protein>
<dbReference type="InterPro" id="IPR017583">
    <property type="entry name" value="Tagatose/fructose_Pkinase"/>
</dbReference>
<evidence type="ECO:0000313" key="10">
    <source>
        <dbReference type="EMBL" id="PLS05346.1"/>
    </source>
</evidence>
<keyword evidence="3 7" id="KW-0547">Nucleotide-binding</keyword>
<dbReference type="InterPro" id="IPR029056">
    <property type="entry name" value="Ribokinase-like"/>
</dbReference>
<dbReference type="PROSITE" id="PS00584">
    <property type="entry name" value="PFKB_KINASES_2"/>
    <property type="match status" value="1"/>
</dbReference>
<comment type="catalytic activity">
    <reaction evidence="6 8">
        <text>beta-D-fructose 1-phosphate + ATP = beta-D-fructose 1,6-bisphosphate + ADP + H(+)</text>
        <dbReference type="Rhea" id="RHEA:14213"/>
        <dbReference type="ChEBI" id="CHEBI:15378"/>
        <dbReference type="ChEBI" id="CHEBI:30616"/>
        <dbReference type="ChEBI" id="CHEBI:32966"/>
        <dbReference type="ChEBI" id="CHEBI:138881"/>
        <dbReference type="ChEBI" id="CHEBI:456216"/>
        <dbReference type="EC" id="2.7.1.56"/>
    </reaction>
</comment>
<comment type="similarity">
    <text evidence="1">Belongs to the carbohydrate kinase pfkB family.</text>
</comment>
<dbReference type="GO" id="GO:0008662">
    <property type="term" value="F:1-phosphofructokinase activity"/>
    <property type="evidence" value="ECO:0007669"/>
    <property type="project" value="UniProtKB-UniRule"/>
</dbReference>
<name>A0A2N5HIJ6_9BACI</name>
<comment type="pathway">
    <text evidence="7">Carbohydrate metabolism; D-tagatose 6-phosphate degradation; D-glyceraldehyde 3-phosphate and glycerone phosphate from D-tagatose 6-phosphate: step 1/2.</text>
</comment>
<comment type="similarity">
    <text evidence="7">Belongs to the carbohydrate kinase PfkB family. LacC subfamily.</text>
</comment>
<dbReference type="Gene3D" id="3.40.1190.20">
    <property type="match status" value="1"/>
</dbReference>
<reference evidence="10 11" key="1">
    <citation type="submission" date="2017-11" db="EMBL/GenBank/DDBJ databases">
        <title>Comparitive Functional Genomics of Dry Heat Resistant strains isolated from the Viking Spacecraft.</title>
        <authorList>
            <person name="Seuylemezian A."/>
            <person name="Cooper K."/>
            <person name="Vaishampayan P."/>
        </authorList>
    </citation>
    <scope>NUCLEOTIDE SEQUENCE [LARGE SCALE GENOMIC DNA]</scope>
    <source>
        <strain evidence="10 11">V32-6</strain>
    </source>
</reference>
<accession>A0A2N5HIJ6</accession>
<dbReference type="PROSITE" id="PS00583">
    <property type="entry name" value="PFKB_KINASES_1"/>
    <property type="match status" value="1"/>
</dbReference>
<evidence type="ECO:0000256" key="4">
    <source>
        <dbReference type="ARBA" id="ARBA00022777"/>
    </source>
</evidence>
<keyword evidence="5 7" id="KW-0067">ATP-binding</keyword>
<evidence type="ECO:0000256" key="2">
    <source>
        <dbReference type="ARBA" id="ARBA00022679"/>
    </source>
</evidence>
<dbReference type="UniPathway" id="UPA00704">
    <property type="reaction ID" value="UER00715"/>
</dbReference>
<sequence>MIATVSLNPSIDVRYSLPVFQIGQIHRAASIDKTAGGKGLNVSRVLSQLGMKVSCTGFLGGKNGEWIADRLQDSMLENRFIPIKGETRSCLAILTEDGQTEILEQGPYISEDERKLFLEIYDSILEEADYIVASGSLPTGLEQSFYQLLADRAKQKGRYFLLDTSGIGLAQGIQGKPFLIKPNKEEFCKLIGKSHIELDEMMEYAQEICKNGVEYLLLSMGKEGALLVSKSRILKADIPVIKAMNPVGSGDSMLAGFTFAHSKEYSLEEVLKWACACGMSNAASEKTGSINPLEVQQFINLIKVVEITNL</sequence>
<dbReference type="Pfam" id="PF00294">
    <property type="entry name" value="PfkB"/>
    <property type="match status" value="1"/>
</dbReference>
<dbReference type="NCBIfam" id="TIGR03828">
    <property type="entry name" value="pfkB"/>
    <property type="match status" value="1"/>
</dbReference>
<dbReference type="OrthoDB" id="9801219at2"/>
<dbReference type="RefSeq" id="WP_101647786.1">
    <property type="nucleotide sequence ID" value="NZ_PGVE01000041.1"/>
</dbReference>
<evidence type="ECO:0000259" key="9">
    <source>
        <dbReference type="Pfam" id="PF00294"/>
    </source>
</evidence>
<proteinExistence type="inferred from homology"/>
<dbReference type="AlphaFoldDB" id="A0A2N5HIJ6"/>
<dbReference type="InterPro" id="IPR002173">
    <property type="entry name" value="Carboh/pur_kinase_PfkB_CS"/>
</dbReference>
<evidence type="ECO:0000256" key="6">
    <source>
        <dbReference type="ARBA" id="ARBA00047745"/>
    </source>
</evidence>
<feature type="domain" description="Carbohydrate kinase PfkB" evidence="9">
    <location>
        <begin position="23"/>
        <end position="290"/>
    </location>
</feature>
<dbReference type="GO" id="GO:0005988">
    <property type="term" value="P:lactose metabolic process"/>
    <property type="evidence" value="ECO:0007669"/>
    <property type="project" value="UniProtKB-KW"/>
</dbReference>
<keyword evidence="11" id="KW-1185">Reference proteome</keyword>
<dbReference type="PANTHER" id="PTHR46566:SF5">
    <property type="entry name" value="1-PHOSPHOFRUCTOKINASE"/>
    <property type="match status" value="1"/>
</dbReference>
<dbReference type="EMBL" id="PGVE01000041">
    <property type="protein sequence ID" value="PLS05346.1"/>
    <property type="molecule type" value="Genomic_DNA"/>
</dbReference>
<dbReference type="PANTHER" id="PTHR46566">
    <property type="entry name" value="1-PHOSPHOFRUCTOKINASE-RELATED"/>
    <property type="match status" value="1"/>
</dbReference>
<keyword evidence="2 7" id="KW-0808">Transferase</keyword>
<dbReference type="InterPro" id="IPR022463">
    <property type="entry name" value="1-PFruKinase"/>
</dbReference>
<evidence type="ECO:0000256" key="5">
    <source>
        <dbReference type="ARBA" id="ARBA00022840"/>
    </source>
</evidence>
<dbReference type="GO" id="GO:0005524">
    <property type="term" value="F:ATP binding"/>
    <property type="evidence" value="ECO:0007669"/>
    <property type="project" value="UniProtKB-UniRule"/>
</dbReference>
<dbReference type="GO" id="GO:0044281">
    <property type="term" value="P:small molecule metabolic process"/>
    <property type="evidence" value="ECO:0007669"/>
    <property type="project" value="UniProtKB-ARBA"/>
</dbReference>
<gene>
    <name evidence="10" type="primary">pfkB</name>
    <name evidence="10" type="ORF">CVD27_10115</name>
</gene>
<evidence type="ECO:0000256" key="7">
    <source>
        <dbReference type="PIRNR" id="PIRNR000535"/>
    </source>
</evidence>
<dbReference type="PIRSF" id="PIRSF000535">
    <property type="entry name" value="1PFK/6PFK/LacC"/>
    <property type="match status" value="1"/>
</dbReference>
<dbReference type="GO" id="GO:0009024">
    <property type="term" value="F:tagatose-6-phosphate kinase activity"/>
    <property type="evidence" value="ECO:0007669"/>
    <property type="project" value="UniProtKB-EC"/>
</dbReference>
<dbReference type="CDD" id="cd01164">
    <property type="entry name" value="FruK_PfkB_like"/>
    <property type="match status" value="1"/>
</dbReference>
<comment type="catalytic activity">
    <reaction evidence="7">
        <text>D-tagatofuranose 6-phosphate + ATP = D-tagatofuranose 1,6-bisphosphate + ADP + H(+)</text>
        <dbReference type="Rhea" id="RHEA:12420"/>
        <dbReference type="ChEBI" id="CHEBI:15378"/>
        <dbReference type="ChEBI" id="CHEBI:30616"/>
        <dbReference type="ChEBI" id="CHEBI:58694"/>
        <dbReference type="ChEBI" id="CHEBI:58695"/>
        <dbReference type="ChEBI" id="CHEBI:456216"/>
        <dbReference type="EC" id="2.7.1.144"/>
    </reaction>
</comment>
<evidence type="ECO:0000256" key="3">
    <source>
        <dbReference type="ARBA" id="ARBA00022741"/>
    </source>
</evidence>
<keyword evidence="7" id="KW-0423">Lactose metabolism</keyword>
<keyword evidence="4 8" id="KW-0418">Kinase</keyword>
<evidence type="ECO:0000256" key="1">
    <source>
        <dbReference type="ARBA" id="ARBA00005380"/>
    </source>
</evidence>
<comment type="caution">
    <text evidence="10">The sequence shown here is derived from an EMBL/GenBank/DDBJ whole genome shotgun (WGS) entry which is preliminary data.</text>
</comment>